<dbReference type="Pfam" id="PF13377">
    <property type="entry name" value="Peripla_BP_3"/>
    <property type="match status" value="1"/>
</dbReference>
<dbReference type="STRING" id="438753.AZC_2778"/>
<reference evidence="6" key="2">
    <citation type="submission" date="2007-04" db="EMBL/GenBank/DDBJ databases">
        <title>Complete genome sequence of the nitrogen-fixing bacterium Azorhizobium caulinodans ORS571.</title>
        <authorList>
            <person name="Lee K.B."/>
            <person name="Backer P.D."/>
            <person name="Aono T."/>
            <person name="Liu C.T."/>
            <person name="Suzuki S."/>
            <person name="Suzuki T."/>
            <person name="Kaneko T."/>
            <person name="Yamada M."/>
            <person name="Tabata S."/>
            <person name="Kupfer D.M."/>
            <person name="Najar F.Z."/>
            <person name="Wiley G.B."/>
            <person name="Roe B."/>
            <person name="Binnewies T."/>
            <person name="Ussery D."/>
            <person name="Vereecke D."/>
            <person name="Gevers D."/>
            <person name="Holsters M."/>
            <person name="Oyaizu H."/>
        </authorList>
    </citation>
    <scope>NUCLEOTIDE SEQUENCE [LARGE SCALE GENOMIC DNA]</scope>
    <source>
        <strain evidence="6">ATCC 43989 / DSM 5975 / JCM 20966 / LMG 6465 / NBRC 14845 / NCIMB 13405 / ORS 571</strain>
    </source>
</reference>
<reference evidence="5 6" key="1">
    <citation type="journal article" date="2007" name="Appl. Environ. Microbiol.">
        <title>Rhizobial factors required for stem nodule maturation and maintenance in Sesbania rostrata-Azorhizobium caulinodans ORS571 symbiosis.</title>
        <authorList>
            <person name="Suzuki S."/>
            <person name="Aono T."/>
            <person name="Lee KB."/>
            <person name="Suzuki T."/>
            <person name="Liu CT."/>
            <person name="Miwa H."/>
            <person name="Wakao S."/>
            <person name="Iki T."/>
            <person name="Oyaizu H."/>
        </authorList>
    </citation>
    <scope>NUCLEOTIDE SEQUENCE [LARGE SCALE GENOMIC DNA]</scope>
    <source>
        <strain evidence="6">ATCC 43989 / DSM 5975 / JCM 20966 / LMG 6465 / NBRC 14845 / NCIMB 13405 / ORS 571</strain>
    </source>
</reference>
<dbReference type="KEGG" id="azc:AZC_2778"/>
<dbReference type="SUPFAM" id="SSF47413">
    <property type="entry name" value="lambda repressor-like DNA-binding domains"/>
    <property type="match status" value="1"/>
</dbReference>
<reference evidence="5 6" key="4">
    <citation type="journal article" date="2009" name="Appl. Environ. Microbiol.">
        <title>Comparative genome-wide transcriptional profiling of Azorhizobium caulinodans ORS571 grown under free-living and symbiotic conditions.</title>
        <authorList>
            <person name="Tsukada S."/>
            <person name="Aono T."/>
            <person name="Akiba N."/>
            <person name="Lee KB."/>
            <person name="Liu CT."/>
            <person name="Toyazaki H."/>
            <person name="Oyaizu H."/>
        </authorList>
    </citation>
    <scope>NUCLEOTIDE SEQUENCE [LARGE SCALE GENOMIC DNA]</scope>
    <source>
        <strain evidence="6">ATCC 43989 / DSM 5975 / JCM 20966 / LMG 6465 / NBRC 14845 / NCIMB 13405 / ORS 571</strain>
    </source>
</reference>
<dbReference type="CDD" id="cd01392">
    <property type="entry name" value="HTH_LacI"/>
    <property type="match status" value="1"/>
</dbReference>
<sequence length="363" mass="38595">MAALPFLLRLCLRRGMVPPVGRMTCRSAPVTAFPVRAPAATLADVASAAGVGESTVSRVLRNHGSFSEKTRKRVMEAAAQLGYVPNRIAGTLASSGSRLVGIIVPSLSNIVFPEVLSGVNQALEDEGYQAVFAVSEYKMAREEEMVASMLAWRPAALMVAGLEHTPAARALLEAGGTRIIELMDLDGEPIDIAVGFSNLEVGRVSARHLLARGYRRIAYVGHDLAADTRAAKRLEGFEGVLRDQGLALMERSTLPTLSSIEAGRAGLEQALARRPDLEAVYFSNDDMAFGGYCLCLSRGIRVPDQLALFGYNGLGIGQALPQPLSTIRTPRVEIGATAARLAARNAPAQRIDLGFELIAGATA</sequence>
<dbReference type="GO" id="GO:0000976">
    <property type="term" value="F:transcription cis-regulatory region binding"/>
    <property type="evidence" value="ECO:0007669"/>
    <property type="project" value="TreeGrafter"/>
</dbReference>
<feature type="domain" description="HTH lacI-type" evidence="4">
    <location>
        <begin position="40"/>
        <end position="94"/>
    </location>
</feature>
<reference evidence="5 6" key="6">
    <citation type="journal article" date="2011" name="Appl. Environ. Microbiol.">
        <title>Involvement of the azorhizobial chromosome partition gene (parA) in the onset of bacteroid differentiation during Sesbania rostrata stem nodule development.</title>
        <authorList>
            <person name="Liu CT."/>
            <person name="Lee KB."/>
            <person name="Wang YS."/>
            <person name="Peng MH."/>
            <person name="Lee KT."/>
            <person name="Suzuki S."/>
            <person name="Suzuki T."/>
            <person name="Oyaizu H."/>
        </authorList>
    </citation>
    <scope>NUCLEOTIDE SEQUENCE [LARGE SCALE GENOMIC DNA]</scope>
    <source>
        <strain evidence="6">ATCC 43989 / DSM 5975 / JCM 20966 / LMG 6465 / NBRC 14845 / NCIMB 13405 / ORS 571</strain>
    </source>
</reference>
<dbReference type="InterPro" id="IPR000843">
    <property type="entry name" value="HTH_LacI"/>
</dbReference>
<dbReference type="Pfam" id="PF00356">
    <property type="entry name" value="LacI"/>
    <property type="match status" value="1"/>
</dbReference>
<dbReference type="EMBL" id="AP009384">
    <property type="protein sequence ID" value="BAF88776.1"/>
    <property type="molecule type" value="Genomic_DNA"/>
</dbReference>
<evidence type="ECO:0000313" key="6">
    <source>
        <dbReference type="Proteomes" id="UP000000270"/>
    </source>
</evidence>
<dbReference type="SUPFAM" id="SSF53822">
    <property type="entry name" value="Periplasmic binding protein-like I"/>
    <property type="match status" value="1"/>
</dbReference>
<dbReference type="InterPro" id="IPR046335">
    <property type="entry name" value="LacI/GalR-like_sensor"/>
</dbReference>
<dbReference type="Gene3D" id="3.40.50.2300">
    <property type="match status" value="2"/>
</dbReference>
<dbReference type="Gene3D" id="1.10.260.40">
    <property type="entry name" value="lambda repressor-like DNA-binding domains"/>
    <property type="match status" value="1"/>
</dbReference>
<dbReference type="eggNOG" id="COG1609">
    <property type="taxonomic scope" value="Bacteria"/>
</dbReference>
<keyword evidence="2" id="KW-0238">DNA-binding</keyword>
<organism evidence="5 6">
    <name type="scientific">Azorhizobium caulinodans (strain ATCC 43989 / DSM 5975 / JCM 20966 / LMG 6465 / NBRC 14845 / NCIMB 13405 / ORS 571)</name>
    <dbReference type="NCBI Taxonomy" id="438753"/>
    <lineage>
        <taxon>Bacteria</taxon>
        <taxon>Pseudomonadati</taxon>
        <taxon>Pseudomonadota</taxon>
        <taxon>Alphaproteobacteria</taxon>
        <taxon>Hyphomicrobiales</taxon>
        <taxon>Xanthobacteraceae</taxon>
        <taxon>Azorhizobium</taxon>
    </lineage>
</organism>
<dbReference type="AlphaFoldDB" id="A8I9E0"/>
<dbReference type="Proteomes" id="UP000000270">
    <property type="component" value="Chromosome"/>
</dbReference>
<protein>
    <submittedName>
        <fullName evidence="5">Transcriptional regulator</fullName>
    </submittedName>
</protein>
<dbReference type="PROSITE" id="PS00356">
    <property type="entry name" value="HTH_LACI_1"/>
    <property type="match status" value="1"/>
</dbReference>
<proteinExistence type="predicted"/>
<keyword evidence="3" id="KW-0804">Transcription</keyword>
<keyword evidence="6" id="KW-1185">Reference proteome</keyword>
<dbReference type="PANTHER" id="PTHR30146:SF33">
    <property type="entry name" value="TRANSCRIPTIONAL REGULATOR"/>
    <property type="match status" value="1"/>
</dbReference>
<evidence type="ECO:0000256" key="3">
    <source>
        <dbReference type="ARBA" id="ARBA00023163"/>
    </source>
</evidence>
<accession>A8I9E0</accession>
<evidence type="ECO:0000259" key="4">
    <source>
        <dbReference type="PROSITE" id="PS50932"/>
    </source>
</evidence>
<reference evidence="5 6" key="5">
    <citation type="journal article" date="2010" name="Appl. Environ. Microbiol.">
        <title>phrR-like gene praR of Azorhizobium caulinodans ORS571 is essential for symbiosis with Sesbania rostrata and is involved in expression of reb genes.</title>
        <authorList>
            <person name="Akiba N."/>
            <person name="Aono T."/>
            <person name="Toyazaki H."/>
            <person name="Sato S."/>
            <person name="Oyaizu H."/>
        </authorList>
    </citation>
    <scope>NUCLEOTIDE SEQUENCE [LARGE SCALE GENOMIC DNA]</scope>
    <source>
        <strain evidence="6">ATCC 43989 / DSM 5975 / JCM 20966 / LMG 6465 / NBRC 14845 / NCIMB 13405 / ORS 571</strain>
    </source>
</reference>
<name>A8I9E0_AZOC5</name>
<evidence type="ECO:0000313" key="5">
    <source>
        <dbReference type="EMBL" id="BAF88776.1"/>
    </source>
</evidence>
<evidence type="ECO:0000256" key="2">
    <source>
        <dbReference type="ARBA" id="ARBA00023125"/>
    </source>
</evidence>
<dbReference type="GO" id="GO:0003700">
    <property type="term" value="F:DNA-binding transcription factor activity"/>
    <property type="evidence" value="ECO:0007669"/>
    <property type="project" value="TreeGrafter"/>
</dbReference>
<dbReference type="HOGENOM" id="CLU_037628_6_3_5"/>
<evidence type="ECO:0000256" key="1">
    <source>
        <dbReference type="ARBA" id="ARBA00023015"/>
    </source>
</evidence>
<gene>
    <name evidence="5" type="primary">lacI</name>
    <name evidence="5" type="ordered locus">AZC_2778</name>
</gene>
<dbReference type="SMART" id="SM00354">
    <property type="entry name" value="HTH_LACI"/>
    <property type="match status" value="1"/>
</dbReference>
<dbReference type="InterPro" id="IPR028082">
    <property type="entry name" value="Peripla_BP_I"/>
</dbReference>
<dbReference type="PANTHER" id="PTHR30146">
    <property type="entry name" value="LACI-RELATED TRANSCRIPTIONAL REPRESSOR"/>
    <property type="match status" value="1"/>
</dbReference>
<dbReference type="PROSITE" id="PS50932">
    <property type="entry name" value="HTH_LACI_2"/>
    <property type="match status" value="1"/>
</dbReference>
<keyword evidence="1" id="KW-0805">Transcription regulation</keyword>
<dbReference type="CDD" id="cd01575">
    <property type="entry name" value="PBP1_GntR"/>
    <property type="match status" value="1"/>
</dbReference>
<dbReference type="InterPro" id="IPR010982">
    <property type="entry name" value="Lambda_DNA-bd_dom_sf"/>
</dbReference>
<reference evidence="5 6" key="3">
    <citation type="journal article" date="2008" name="BMC Genomics">
        <title>The genome of the versatile nitrogen fixer Azorhizobium caulinodans ORS571.</title>
        <authorList>
            <person name="Lee KB."/>
            <person name="Backer P.D."/>
            <person name="Aono T."/>
            <person name="Liu CT."/>
            <person name="Suzuki S."/>
            <person name="Suzuki T."/>
            <person name="Kaneko T."/>
            <person name="Yamada M."/>
            <person name="Tabata S."/>
            <person name="Kupfer D.M."/>
            <person name="Najar F.Z."/>
            <person name="Wiley G.B."/>
            <person name="Roe B."/>
            <person name="Binnewies T.T."/>
            <person name="Ussery D.W."/>
            <person name="D'Haeze W."/>
            <person name="Herder J.D."/>
            <person name="Gevers D."/>
            <person name="Vereecke D."/>
            <person name="Holsters M."/>
            <person name="Oyaizu H."/>
        </authorList>
    </citation>
    <scope>NUCLEOTIDE SEQUENCE [LARGE SCALE GENOMIC DNA]</scope>
    <source>
        <strain evidence="6">ATCC 43989 / DSM 5975 / JCM 20966 / LMG 6465 / NBRC 14845 / NCIMB 13405 / ORS 571</strain>
    </source>
</reference>